<sequence length="514" mass="56641">MTDVDDVDVDHHMENGAGSTTDVDDMSLKNAKSMEEAYHQQIENLKEQVKEKDQHLKDLEKGLDAQVAMVMELEKLEEKELQEYEAKLVANKKLITELGERVGMETKAKAELESQLQYVQAKNKDQATQIERLEELNKVNTELLKAVKSQDEENQKKNGKSQHDNNHSKWEALGKVEYLMETNQKLVMELAQAQEDMQRVRKDVSDKELLCLELSSQLDKLASQLNSADEDMAGVKYQLKQKEDQFKKSDDRVKTLEQALLEPQSEGDETMGKAVLMRKLKDKEDVTAQMKKERDVALAKATKLSLALASTREHVDALQEKLEYQNSIVDRILGKGRNPPSSHTNNNHAAAAPTKTLPKRHASFGSKKAVEHATTTDGEAQRTGPFDGRRIRNFFNRGRTGSNAEAAVANNNTAAAAADTSNNKALPKPATVGLFGRRTSSESAAPPGESSERGLDGSSSAADPNIVQPKADGNTNPFDDDHNASFVNTSVGKESHIDEAVQGGGGDVNLALTI</sequence>
<dbReference type="Proteomes" id="UP001153069">
    <property type="component" value="Unassembled WGS sequence"/>
</dbReference>
<evidence type="ECO:0000313" key="3">
    <source>
        <dbReference type="Proteomes" id="UP001153069"/>
    </source>
</evidence>
<accession>A0A9N8H728</accession>
<keyword evidence="3" id="KW-1185">Reference proteome</keyword>
<feature type="compositionally biased region" description="Low complexity" evidence="1">
    <location>
        <begin position="415"/>
        <end position="425"/>
    </location>
</feature>
<feature type="region of interest" description="Disordered" evidence="1">
    <location>
        <begin position="148"/>
        <end position="168"/>
    </location>
</feature>
<protein>
    <submittedName>
        <fullName evidence="2">Uncharacterized protein</fullName>
    </submittedName>
</protein>
<feature type="region of interest" description="Disordered" evidence="1">
    <location>
        <begin position="415"/>
        <end position="487"/>
    </location>
</feature>
<dbReference type="EMBL" id="CAICTM010000164">
    <property type="protein sequence ID" value="CAB9503426.1"/>
    <property type="molecule type" value="Genomic_DNA"/>
</dbReference>
<evidence type="ECO:0000256" key="1">
    <source>
        <dbReference type="SAM" id="MobiDB-lite"/>
    </source>
</evidence>
<comment type="caution">
    <text evidence="2">The sequence shown here is derived from an EMBL/GenBank/DDBJ whole genome shotgun (WGS) entry which is preliminary data.</text>
</comment>
<dbReference type="AlphaFoldDB" id="A0A9N8H728"/>
<feature type="region of interest" description="Disordered" evidence="1">
    <location>
        <begin position="333"/>
        <end position="394"/>
    </location>
</feature>
<feature type="region of interest" description="Disordered" evidence="1">
    <location>
        <begin position="1"/>
        <end position="37"/>
    </location>
</feature>
<name>A0A9N8H728_9STRA</name>
<reference evidence="2" key="1">
    <citation type="submission" date="2020-06" db="EMBL/GenBank/DDBJ databases">
        <authorList>
            <consortium name="Plant Systems Biology data submission"/>
        </authorList>
    </citation>
    <scope>NUCLEOTIDE SEQUENCE</scope>
    <source>
        <strain evidence="2">D6</strain>
    </source>
</reference>
<organism evidence="2 3">
    <name type="scientific">Seminavis robusta</name>
    <dbReference type="NCBI Taxonomy" id="568900"/>
    <lineage>
        <taxon>Eukaryota</taxon>
        <taxon>Sar</taxon>
        <taxon>Stramenopiles</taxon>
        <taxon>Ochrophyta</taxon>
        <taxon>Bacillariophyta</taxon>
        <taxon>Bacillariophyceae</taxon>
        <taxon>Bacillariophycidae</taxon>
        <taxon>Naviculales</taxon>
        <taxon>Naviculaceae</taxon>
        <taxon>Seminavis</taxon>
    </lineage>
</organism>
<evidence type="ECO:0000313" key="2">
    <source>
        <dbReference type="EMBL" id="CAB9503426.1"/>
    </source>
</evidence>
<proteinExistence type="predicted"/>
<feature type="compositionally biased region" description="Low complexity" evidence="1">
    <location>
        <begin position="340"/>
        <end position="354"/>
    </location>
</feature>
<gene>
    <name evidence="2" type="ORF">SEMRO_165_G073890.1</name>
</gene>